<evidence type="ECO:0000256" key="1">
    <source>
        <dbReference type="SAM" id="MobiDB-lite"/>
    </source>
</evidence>
<dbReference type="Proteomes" id="UP000534286">
    <property type="component" value="Unassembled WGS sequence"/>
</dbReference>
<dbReference type="Gene3D" id="3.40.50.1820">
    <property type="entry name" value="alpha/beta hydrolase"/>
    <property type="match status" value="1"/>
</dbReference>
<evidence type="ECO:0000259" key="2">
    <source>
        <dbReference type="Pfam" id="PF08386"/>
    </source>
</evidence>
<dbReference type="EMBL" id="JACHJU010000001">
    <property type="protein sequence ID" value="MBB4937183.1"/>
    <property type="molecule type" value="Genomic_DNA"/>
</dbReference>
<gene>
    <name evidence="3" type="ORF">FHR32_001488</name>
</gene>
<proteinExistence type="predicted"/>
<name>A0A7W7W7T3_9ACTN</name>
<dbReference type="InterPro" id="IPR013595">
    <property type="entry name" value="Pept_S33_TAP-like_C"/>
</dbReference>
<feature type="domain" description="Peptidase S33 tripeptidyl aminopeptidase-like C-terminal" evidence="2">
    <location>
        <begin position="45"/>
        <end position="137"/>
    </location>
</feature>
<protein>
    <recommendedName>
        <fullName evidence="2">Peptidase S33 tripeptidyl aminopeptidase-like C-terminal domain-containing protein</fullName>
    </recommendedName>
</protein>
<organism evidence="3 4">
    <name type="scientific">Streptosporangium album</name>
    <dbReference type="NCBI Taxonomy" id="47479"/>
    <lineage>
        <taxon>Bacteria</taxon>
        <taxon>Bacillati</taxon>
        <taxon>Actinomycetota</taxon>
        <taxon>Actinomycetes</taxon>
        <taxon>Streptosporangiales</taxon>
        <taxon>Streptosporangiaceae</taxon>
        <taxon>Streptosporangium</taxon>
    </lineage>
</organism>
<feature type="region of interest" description="Disordered" evidence="1">
    <location>
        <begin position="135"/>
        <end position="186"/>
    </location>
</feature>
<accession>A0A7W7W7T3</accession>
<dbReference type="Pfam" id="PF08386">
    <property type="entry name" value="Abhydrolase_4"/>
    <property type="match status" value="1"/>
</dbReference>
<feature type="compositionally biased region" description="Low complexity" evidence="1">
    <location>
        <begin position="165"/>
        <end position="175"/>
    </location>
</feature>
<reference evidence="3 4" key="1">
    <citation type="submission" date="2020-08" db="EMBL/GenBank/DDBJ databases">
        <title>Sequencing the genomes of 1000 actinobacteria strains.</title>
        <authorList>
            <person name="Klenk H.-P."/>
        </authorList>
    </citation>
    <scope>NUCLEOTIDE SEQUENCE [LARGE SCALE GENOMIC DNA]</scope>
    <source>
        <strain evidence="3 4">DSM 43023</strain>
    </source>
</reference>
<sequence length="259" mass="28457">MVNNPYPVIWCSDWKWNVKSFSQLDRYRRRLETIAPHTKLSPFWSDVASCLNWQGPVSNPQHRLRISGNPPILVATARYDVGTPAAWNHAAAQQIPQSIVLEYEGVGHGQFRNSVCAHDKIVKYLIELKMPPPGTRCAPRVPDATARPDGLDKRPAAHPDRPSRSRPLTPTTPQHPRQRPHPAGAAPFCAGLPVAVTRFGHRLLPAISRDQASRAGPCGKSLLVVIPWAASSTTSRPGLSGVIIGMILRPRSMTSAAFF</sequence>
<evidence type="ECO:0000313" key="4">
    <source>
        <dbReference type="Proteomes" id="UP000534286"/>
    </source>
</evidence>
<evidence type="ECO:0000313" key="3">
    <source>
        <dbReference type="EMBL" id="MBB4937183.1"/>
    </source>
</evidence>
<comment type="caution">
    <text evidence="3">The sequence shown here is derived from an EMBL/GenBank/DDBJ whole genome shotgun (WGS) entry which is preliminary data.</text>
</comment>
<dbReference type="InterPro" id="IPR029058">
    <property type="entry name" value="AB_hydrolase_fold"/>
</dbReference>
<dbReference type="AlphaFoldDB" id="A0A7W7W7T3"/>
<dbReference type="SUPFAM" id="SSF53474">
    <property type="entry name" value="alpha/beta-Hydrolases"/>
    <property type="match status" value="1"/>
</dbReference>
<feature type="compositionally biased region" description="Basic and acidic residues" evidence="1">
    <location>
        <begin position="149"/>
        <end position="163"/>
    </location>
</feature>
<keyword evidence="4" id="KW-1185">Reference proteome</keyword>
<dbReference type="RefSeq" id="WP_221465300.1">
    <property type="nucleotide sequence ID" value="NZ_BAABEK010000020.1"/>
</dbReference>